<proteinExistence type="predicted"/>
<keyword evidence="2" id="KW-1185">Reference proteome</keyword>
<evidence type="ECO:0000313" key="1">
    <source>
        <dbReference type="EMBL" id="EET44929.1"/>
    </source>
</evidence>
<reference evidence="1" key="1">
    <citation type="submission" date="2009-07" db="EMBL/GenBank/DDBJ databases">
        <authorList>
            <person name="Weinstock G."/>
            <person name="Sodergren E."/>
            <person name="Clifton S."/>
            <person name="Fulton L."/>
            <person name="Fulton B."/>
            <person name="Courtney L."/>
            <person name="Fronick C."/>
            <person name="Harrison M."/>
            <person name="Strong C."/>
            <person name="Farmer C."/>
            <person name="Delahaunty K."/>
            <person name="Markovic C."/>
            <person name="Hall O."/>
            <person name="Minx P."/>
            <person name="Tomlinson C."/>
            <person name="Mitreva M."/>
            <person name="Nelson J."/>
            <person name="Hou S."/>
            <person name="Wollam A."/>
            <person name="Pepin K.H."/>
            <person name="Johnson M."/>
            <person name="Bhonagiri V."/>
            <person name="Nash W.E."/>
            <person name="Warren W."/>
            <person name="Chinwalla A."/>
            <person name="Mardis E.R."/>
            <person name="Wilson R.K."/>
        </authorList>
    </citation>
    <scope>NUCLEOTIDE SEQUENCE [LARGE SCALE GENOMIC DNA]</scope>
    <source>
        <strain evidence="1">ATCC 29256</strain>
    </source>
</reference>
<evidence type="ECO:0008006" key="3">
    <source>
        <dbReference type="Google" id="ProtNLM"/>
    </source>
</evidence>
<comment type="caution">
    <text evidence="1">The sequence shown here is derived from an EMBL/GenBank/DDBJ whole genome shotgun (WGS) entry which is preliminary data.</text>
</comment>
<dbReference type="SUPFAM" id="SSF53474">
    <property type="entry name" value="alpha/beta-Hydrolases"/>
    <property type="match status" value="1"/>
</dbReference>
<dbReference type="PANTHER" id="PTHR15394">
    <property type="entry name" value="SERINE HYDROLASE RBBP9"/>
    <property type="match status" value="1"/>
</dbReference>
<dbReference type="Pfam" id="PF06821">
    <property type="entry name" value="Ser_hydrolase"/>
    <property type="match status" value="1"/>
</dbReference>
<accession>C6M416</accession>
<name>C6M416_NEISI</name>
<dbReference type="EMBL" id="ACKO02000006">
    <property type="protein sequence ID" value="EET44929.1"/>
    <property type="molecule type" value="Genomic_DNA"/>
</dbReference>
<dbReference type="InterPro" id="IPR029058">
    <property type="entry name" value="AB_hydrolase_fold"/>
</dbReference>
<protein>
    <recommendedName>
        <fullName evidence="3">Serine hydrolase</fullName>
    </recommendedName>
</protein>
<dbReference type="RefSeq" id="WP_003757405.1">
    <property type="nucleotide sequence ID" value="NZ_ACKO02000006.1"/>
</dbReference>
<dbReference type="Proteomes" id="UP000005365">
    <property type="component" value="Unassembled WGS sequence"/>
</dbReference>
<dbReference type="Gene3D" id="3.40.50.1820">
    <property type="entry name" value="alpha/beta hydrolase"/>
    <property type="match status" value="1"/>
</dbReference>
<dbReference type="GO" id="GO:0016787">
    <property type="term" value="F:hydrolase activity"/>
    <property type="evidence" value="ECO:0007669"/>
    <property type="project" value="InterPro"/>
</dbReference>
<evidence type="ECO:0000313" key="2">
    <source>
        <dbReference type="Proteomes" id="UP000005365"/>
    </source>
</evidence>
<dbReference type="eggNOG" id="COG3545">
    <property type="taxonomic scope" value="Bacteria"/>
</dbReference>
<dbReference type="AlphaFoldDB" id="C6M416"/>
<gene>
    <name evidence="1" type="ORF">NEISICOT_01259</name>
</gene>
<sequence length="190" mass="20882">MPRRVFIVHGFEGNPHGNWFDWLSAQVRAAGFFQADSLAMPNPERPTVSSWQFALDQVIGKPDENTFLVGHSLGCITLLHFLSRQQPEKIGGLVLAAGFADPLPPLPALDAYIKGAAPEFDILRKIQMPKHCIVSDDDTHVPPELTLDMADKLKSPVTHIAQGGHLMASDGFTELPQAWEALKPMLEAKI</sequence>
<organism evidence="1 2">
    <name type="scientific">Neisseria sicca ATCC 29256</name>
    <dbReference type="NCBI Taxonomy" id="547045"/>
    <lineage>
        <taxon>Bacteria</taxon>
        <taxon>Pseudomonadati</taxon>
        <taxon>Pseudomonadota</taxon>
        <taxon>Betaproteobacteria</taxon>
        <taxon>Neisseriales</taxon>
        <taxon>Neisseriaceae</taxon>
        <taxon>Neisseria</taxon>
    </lineage>
</organism>
<dbReference type="STRING" id="490.A6J88_11010"/>
<dbReference type="PANTHER" id="PTHR15394:SF3">
    <property type="entry name" value="SERINE HYDROLASE RBBP9"/>
    <property type="match status" value="1"/>
</dbReference>
<dbReference type="InterPro" id="IPR010662">
    <property type="entry name" value="RBBP9/YdeN"/>
</dbReference>